<dbReference type="KEGG" id="svu:B1H20_14510"/>
<evidence type="ECO:0000313" key="5">
    <source>
        <dbReference type="Proteomes" id="UP000192445"/>
    </source>
</evidence>
<keyword evidence="1" id="KW-0238">DNA-binding</keyword>
<evidence type="ECO:0000256" key="2">
    <source>
        <dbReference type="SAM" id="MobiDB-lite"/>
    </source>
</evidence>
<dbReference type="PANTHER" id="PTHR30204:SF97">
    <property type="entry name" value="MERR FAMILY REGULATORY PROTEIN"/>
    <property type="match status" value="1"/>
</dbReference>
<feature type="domain" description="HTH merR-type" evidence="3">
    <location>
        <begin position="55"/>
        <end position="125"/>
    </location>
</feature>
<dbReference type="GO" id="GO:0003700">
    <property type="term" value="F:DNA-binding transcription factor activity"/>
    <property type="evidence" value="ECO:0007669"/>
    <property type="project" value="InterPro"/>
</dbReference>
<dbReference type="InterPro" id="IPR000551">
    <property type="entry name" value="MerR-type_HTH_dom"/>
</dbReference>
<dbReference type="EMBL" id="CP020570">
    <property type="protein sequence ID" value="ARF62479.1"/>
    <property type="molecule type" value="Genomic_DNA"/>
</dbReference>
<dbReference type="InterPro" id="IPR011256">
    <property type="entry name" value="Reg_factor_effector_dom_sf"/>
</dbReference>
<dbReference type="Pfam" id="PF13411">
    <property type="entry name" value="MerR_1"/>
    <property type="match status" value="1"/>
</dbReference>
<evidence type="ECO:0000313" key="4">
    <source>
        <dbReference type="EMBL" id="ARF62479.1"/>
    </source>
</evidence>
<dbReference type="InterPro" id="IPR029442">
    <property type="entry name" value="GyrI-like"/>
</dbReference>
<dbReference type="Proteomes" id="UP000192445">
    <property type="component" value="Chromosome"/>
</dbReference>
<dbReference type="InterPro" id="IPR009061">
    <property type="entry name" value="DNA-bd_dom_put_sf"/>
</dbReference>
<dbReference type="SUPFAM" id="SSF46955">
    <property type="entry name" value="Putative DNA-binding domain"/>
    <property type="match status" value="1"/>
</dbReference>
<gene>
    <name evidence="4" type="ORF">B1H20_14510</name>
</gene>
<dbReference type="Gene3D" id="1.10.1660.10">
    <property type="match status" value="1"/>
</dbReference>
<organism evidence="4 5">
    <name type="scientific">Streptomyces violaceoruber</name>
    <dbReference type="NCBI Taxonomy" id="1935"/>
    <lineage>
        <taxon>Bacteria</taxon>
        <taxon>Bacillati</taxon>
        <taxon>Actinomycetota</taxon>
        <taxon>Actinomycetes</taxon>
        <taxon>Kitasatosporales</taxon>
        <taxon>Streptomycetaceae</taxon>
        <taxon>Streptomyces</taxon>
        <taxon>Streptomyces violaceoruber group</taxon>
    </lineage>
</organism>
<dbReference type="STRING" id="1935.B1H20_14510"/>
<dbReference type="SUPFAM" id="SSF55136">
    <property type="entry name" value="Probable bacterial effector-binding domain"/>
    <property type="match status" value="1"/>
</dbReference>
<dbReference type="Pfam" id="PF06445">
    <property type="entry name" value="GyrI-like"/>
    <property type="match status" value="1"/>
</dbReference>
<accession>A0A1V0UBA7</accession>
<sequence>MSVDTAPACASGVVQQYGIQQGPGPQKLSGEHEQGPVACPSPRGRGDSGPVHEELITIGELATRTRLSLKALRLYGDRGLLPPAEVDPRTGFRRYGLAQVERARRIALLRATGMPLARIAEVLDSSGEKPVRLLTAYWREQESAHAARRAAVSYAREVLTGGSPTMYEISERDVPERKVLFIQGHVTAADLPGFLADSGELLFASLRKRGASLPGPLFAVYHGLVSEDSDGPVEICAPTRSADVEPAGRIGVRIEPAHREAYTALTKRDEGYAAMAAAHDAVGVWLTEHGYTASASNREVYYPNWATAEPGEHVADVAIPFRSVSMPDL</sequence>
<dbReference type="InterPro" id="IPR047057">
    <property type="entry name" value="MerR_fam"/>
</dbReference>
<dbReference type="PANTHER" id="PTHR30204">
    <property type="entry name" value="REDOX-CYCLING DRUG-SENSING TRANSCRIPTIONAL ACTIVATOR SOXR"/>
    <property type="match status" value="1"/>
</dbReference>
<dbReference type="PROSITE" id="PS50937">
    <property type="entry name" value="HTH_MERR_2"/>
    <property type="match status" value="1"/>
</dbReference>
<evidence type="ECO:0000259" key="3">
    <source>
        <dbReference type="PROSITE" id="PS50937"/>
    </source>
</evidence>
<name>A0A1V0UBA7_STRVN</name>
<dbReference type="SMART" id="SM00422">
    <property type="entry name" value="HTH_MERR"/>
    <property type="match status" value="1"/>
</dbReference>
<evidence type="ECO:0000256" key="1">
    <source>
        <dbReference type="ARBA" id="ARBA00023125"/>
    </source>
</evidence>
<reference evidence="4 5" key="1">
    <citation type="submission" date="2017-03" db="EMBL/GenBank/DDBJ databases">
        <title>Complete Genome Sequence of a natural compounds producer, Streptomyces violaceus S21.</title>
        <authorList>
            <person name="Zhong C."/>
            <person name="Zhao Z."/>
            <person name="Fu J."/>
            <person name="Zong G."/>
            <person name="Qin R."/>
            <person name="Cao G."/>
        </authorList>
    </citation>
    <scope>NUCLEOTIDE SEQUENCE [LARGE SCALE GENOMIC DNA]</scope>
    <source>
        <strain evidence="4 5">S21</strain>
    </source>
</reference>
<proteinExistence type="predicted"/>
<protein>
    <recommendedName>
        <fullName evidence="3">HTH merR-type domain-containing protein</fullName>
    </recommendedName>
</protein>
<dbReference type="Gene3D" id="3.20.80.10">
    <property type="entry name" value="Regulatory factor, effector binding domain"/>
    <property type="match status" value="1"/>
</dbReference>
<feature type="region of interest" description="Disordered" evidence="2">
    <location>
        <begin position="20"/>
        <end position="51"/>
    </location>
</feature>
<dbReference type="GO" id="GO:0003677">
    <property type="term" value="F:DNA binding"/>
    <property type="evidence" value="ECO:0007669"/>
    <property type="project" value="UniProtKB-KW"/>
</dbReference>
<dbReference type="AlphaFoldDB" id="A0A1V0UBA7"/>